<reference evidence="3" key="1">
    <citation type="journal article" date="2015" name="PLoS Genet.">
        <title>The dynamic genome and transcriptome of the human fungal pathogen Blastomyces and close relative Emmonsia.</title>
        <authorList>
            <person name="Munoz J.F."/>
            <person name="Gauthier G.M."/>
            <person name="Desjardins C.A."/>
            <person name="Gallo J.E."/>
            <person name="Holder J."/>
            <person name="Sullivan T.D."/>
            <person name="Marty A.J."/>
            <person name="Carmen J.C."/>
            <person name="Chen Z."/>
            <person name="Ding L."/>
            <person name="Gujja S."/>
            <person name="Magrini V."/>
            <person name="Misas E."/>
            <person name="Mitreva M."/>
            <person name="Priest M."/>
            <person name="Saif S."/>
            <person name="Whiston E.A."/>
            <person name="Young S."/>
            <person name="Zeng Q."/>
            <person name="Goldman W.E."/>
            <person name="Mardis E.R."/>
            <person name="Taylor J.W."/>
            <person name="McEwen J.G."/>
            <person name="Clay O.K."/>
            <person name="Klein B.S."/>
            <person name="Cuomo C.A."/>
        </authorList>
    </citation>
    <scope>NUCLEOTIDE SEQUENCE [LARGE SCALE GENOMIC DNA]</scope>
    <source>
        <strain evidence="3">UAMH 139</strain>
    </source>
</reference>
<proteinExistence type="predicted"/>
<dbReference type="Proteomes" id="UP000053573">
    <property type="component" value="Unassembled WGS sequence"/>
</dbReference>
<name>A0A0H1BMK5_9EURO</name>
<dbReference type="STRING" id="2060906.A0A0H1BMK5"/>
<protein>
    <recommendedName>
        <fullName evidence="4">F-box domain-containing protein</fullName>
    </recommendedName>
</protein>
<evidence type="ECO:0000313" key="3">
    <source>
        <dbReference type="Proteomes" id="UP000053573"/>
    </source>
</evidence>
<organism evidence="2 3">
    <name type="scientific">Blastomyces silverae</name>
    <dbReference type="NCBI Taxonomy" id="2060906"/>
    <lineage>
        <taxon>Eukaryota</taxon>
        <taxon>Fungi</taxon>
        <taxon>Dikarya</taxon>
        <taxon>Ascomycota</taxon>
        <taxon>Pezizomycotina</taxon>
        <taxon>Eurotiomycetes</taxon>
        <taxon>Eurotiomycetidae</taxon>
        <taxon>Onygenales</taxon>
        <taxon>Ajellomycetaceae</taxon>
        <taxon>Blastomyces</taxon>
    </lineage>
</organism>
<dbReference type="OrthoDB" id="5304511at2759"/>
<dbReference type="EMBL" id="LDEV01000798">
    <property type="protein sequence ID" value="KLJ12580.1"/>
    <property type="molecule type" value="Genomic_DNA"/>
</dbReference>
<keyword evidence="3" id="KW-1185">Reference proteome</keyword>
<evidence type="ECO:0000256" key="1">
    <source>
        <dbReference type="SAM" id="MobiDB-lite"/>
    </source>
</evidence>
<dbReference type="AlphaFoldDB" id="A0A0H1BMK5"/>
<accession>A0A0H1BMK5</accession>
<gene>
    <name evidence="2" type="ORF">EMPG_12408</name>
</gene>
<evidence type="ECO:0000313" key="2">
    <source>
        <dbReference type="EMBL" id="KLJ12580.1"/>
    </source>
</evidence>
<evidence type="ECO:0008006" key="4">
    <source>
        <dbReference type="Google" id="ProtNLM"/>
    </source>
</evidence>
<comment type="caution">
    <text evidence="2">The sequence shown here is derived from an EMBL/GenBank/DDBJ whole genome shotgun (WGS) entry which is preliminary data.</text>
</comment>
<sequence>MESNLPSTPSSSSYKRAPIEYLPTEIKIEILRQVPDLVSLRDLVKASPDFHSVYLFDRRRILRHVLAQTTPQPIFAEVVSLAALRRAGDYDSLPLKDEEETLTLAKGFLKTYGKLRELSLGLVDNVRETTQQVGADVDVEEMEEVERRSINGVTFTYSKVDGLSAQFATFSLDELLVVVRQHFIIRAVSEDVALSCLRLNPFTGKRYRGNSNDHMRGRGGGSDDGILPLSESETYRIYRALYRLEILALVHTGLRVRYAKYPLEFLNFFPPWEIEEIHCIRNYMYQIYRTSSADRSASSNNSILDGQVRAVNRNRARCQRRGRASGIGIGIGGPDVDEDVHFDLAVHDQREQYLAHGLEFLWRWFHVSDQDGSSPGTKTIANTDNVSNGLMDPTQQRKMNPSISVIESNPENASFFLTRALNPKFTGFFRLNVKASKTFTSDADLSRPNLGWERLHKMNSNYLCQMHNCYNRKWGYVFWDQKRLTLMGLTEEMSTEYAPFID</sequence>
<feature type="region of interest" description="Disordered" evidence="1">
    <location>
        <begin position="373"/>
        <end position="396"/>
    </location>
</feature>